<dbReference type="InterPro" id="IPR029159">
    <property type="entry name" value="CA109-like"/>
</dbReference>
<dbReference type="AlphaFoldDB" id="A0A445F1L9"/>
<feature type="non-terminal residue" evidence="2">
    <location>
        <position position="1"/>
    </location>
</feature>
<feature type="domain" description="Reverse transcriptase Ty1/copia-type" evidence="1">
    <location>
        <begin position="228"/>
        <end position="349"/>
    </location>
</feature>
<keyword evidence="2" id="KW-0548">Nucleotidyltransferase</keyword>
<dbReference type="GO" id="GO:0003887">
    <property type="term" value="F:DNA-directed DNA polymerase activity"/>
    <property type="evidence" value="ECO:0007669"/>
    <property type="project" value="UniProtKB-EC"/>
</dbReference>
<dbReference type="Pfam" id="PF15011">
    <property type="entry name" value="CA109-like"/>
    <property type="match status" value="1"/>
</dbReference>
<keyword evidence="3" id="KW-1185">Reference proteome</keyword>
<protein>
    <submittedName>
        <fullName evidence="2">Retrovirus-related Pol polyprotein from transposon RE1</fullName>
        <ecNumber evidence="2">2.7.7.7</ecNumber>
    </submittedName>
</protein>
<name>A0A445F1L9_GLYSO</name>
<gene>
    <name evidence="2" type="ORF">D0Y65_053353</name>
</gene>
<dbReference type="InterPro" id="IPR013103">
    <property type="entry name" value="RVT_2"/>
</dbReference>
<organism evidence="2 3">
    <name type="scientific">Glycine soja</name>
    <name type="common">Wild soybean</name>
    <dbReference type="NCBI Taxonomy" id="3848"/>
    <lineage>
        <taxon>Eukaryota</taxon>
        <taxon>Viridiplantae</taxon>
        <taxon>Streptophyta</taxon>
        <taxon>Embryophyta</taxon>
        <taxon>Tracheophyta</taxon>
        <taxon>Spermatophyta</taxon>
        <taxon>Magnoliopsida</taxon>
        <taxon>eudicotyledons</taxon>
        <taxon>Gunneridae</taxon>
        <taxon>Pentapetalae</taxon>
        <taxon>rosids</taxon>
        <taxon>fabids</taxon>
        <taxon>Fabales</taxon>
        <taxon>Fabaceae</taxon>
        <taxon>Papilionoideae</taxon>
        <taxon>50 kb inversion clade</taxon>
        <taxon>NPAAA clade</taxon>
        <taxon>indigoferoid/millettioid clade</taxon>
        <taxon>Phaseoleae</taxon>
        <taxon>Glycine</taxon>
        <taxon>Glycine subgen. Soja</taxon>
    </lineage>
</organism>
<evidence type="ECO:0000313" key="2">
    <source>
        <dbReference type="EMBL" id="RZB42738.1"/>
    </source>
</evidence>
<dbReference type="PANTHER" id="PTHR37904:SF2">
    <property type="entry name" value="OS10G0566900 PROTEIN"/>
    <property type="match status" value="1"/>
</dbReference>
<dbReference type="Proteomes" id="UP000289340">
    <property type="component" value="Chromosome 20"/>
</dbReference>
<proteinExistence type="predicted"/>
<dbReference type="Pfam" id="PF07727">
    <property type="entry name" value="RVT_2"/>
    <property type="match status" value="1"/>
</dbReference>
<sequence length="539" mass="61493">QTKLRSDHYADVVETLLYSSRIPSHTLFWVCPDVDTQVGKWYRQPKAISKLLSIAKENAEGFPLINMETKADLRHPSTQSDPELEQAILGNDLNKLQEVLRLRHHQRDELKCQKEEELHKRSNRGLVAPLPHLKPYLDASSQSFSLSPSLGSSGPNTSCLAALHTLEISLVVHAGLESFISESEFWCDTRNMLMHYLKGSYRIMHRGRSGLSDRGVGRNGGGSGRGRGFEVANRSLVCKLNKALYGLKQAPRKRFDRLKSTLLQFGFEGSKCDTSLSIYTQQIHTVYLLVYVDIIIITGSSTSLIQQLTTKLHTSFSLKQLGHLDYSLGLEIKYLPNNYILMTQSKYIRDFTKLTWLKPILFLLQWYLIANYLDMVPIFFMTQLYVAQWLVPYNMAFHLRGYNISWSKPISWSRKQKDMARSSTEAEYHNLAQTSTELTWIHALLTALQQVLQNSNNYGVLNCASGMKDALLVKQIESLRNILVSMRKTMEEFHCIVLSLDKIHRDSRQQVKGGSCHLNMKQLQQQIGIKPSLSIAWIA</sequence>
<dbReference type="EC" id="2.7.7.7" evidence="2"/>
<dbReference type="InterPro" id="IPR038985">
    <property type="entry name" value="OPRN-like"/>
</dbReference>
<evidence type="ECO:0000313" key="3">
    <source>
        <dbReference type="Proteomes" id="UP000289340"/>
    </source>
</evidence>
<comment type="caution">
    <text evidence="2">The sequence shown here is derived from an EMBL/GenBank/DDBJ whole genome shotgun (WGS) entry which is preliminary data.</text>
</comment>
<reference evidence="2 3" key="1">
    <citation type="submission" date="2018-09" db="EMBL/GenBank/DDBJ databases">
        <title>A high-quality reference genome of wild soybean provides a powerful tool to mine soybean genomes.</title>
        <authorList>
            <person name="Xie M."/>
            <person name="Chung C.Y.L."/>
            <person name="Li M.-W."/>
            <person name="Wong F.-L."/>
            <person name="Chan T.-F."/>
            <person name="Lam H.-M."/>
        </authorList>
    </citation>
    <scope>NUCLEOTIDE SEQUENCE [LARGE SCALE GENOMIC DNA]</scope>
    <source>
        <strain evidence="3">cv. W05</strain>
        <tissue evidence="2">Hypocotyl of etiolated seedlings</tissue>
    </source>
</reference>
<dbReference type="PANTHER" id="PTHR37904">
    <property type="entry name" value="OS10G0566900 PROTEIN"/>
    <property type="match status" value="1"/>
</dbReference>
<evidence type="ECO:0000259" key="1">
    <source>
        <dbReference type="Pfam" id="PF07727"/>
    </source>
</evidence>
<keyword evidence="2" id="KW-0808">Transferase</keyword>
<accession>A0A445F1L9</accession>
<dbReference type="EMBL" id="QZWG01000020">
    <property type="protein sequence ID" value="RZB42738.1"/>
    <property type="molecule type" value="Genomic_DNA"/>
</dbReference>